<dbReference type="CDD" id="cd00143">
    <property type="entry name" value="PP2Cc"/>
    <property type="match status" value="1"/>
</dbReference>
<reference evidence="3 4" key="1">
    <citation type="journal article" date="2010" name="Stand. Genomic Sci.">
        <title>Complete genome sequence of Haliangium ochraceum type strain (SMP-2).</title>
        <authorList>
            <consortium name="US DOE Joint Genome Institute (JGI-PGF)"/>
            <person name="Ivanova N."/>
            <person name="Daum C."/>
            <person name="Lang E."/>
            <person name="Abt B."/>
            <person name="Kopitz M."/>
            <person name="Saunders E."/>
            <person name="Lapidus A."/>
            <person name="Lucas S."/>
            <person name="Glavina Del Rio T."/>
            <person name="Nolan M."/>
            <person name="Tice H."/>
            <person name="Copeland A."/>
            <person name="Cheng J.F."/>
            <person name="Chen F."/>
            <person name="Bruce D."/>
            <person name="Goodwin L."/>
            <person name="Pitluck S."/>
            <person name="Mavromatis K."/>
            <person name="Pati A."/>
            <person name="Mikhailova N."/>
            <person name="Chen A."/>
            <person name="Palaniappan K."/>
            <person name="Land M."/>
            <person name="Hauser L."/>
            <person name="Chang Y.J."/>
            <person name="Jeffries C.D."/>
            <person name="Detter J.C."/>
            <person name="Brettin T."/>
            <person name="Rohde M."/>
            <person name="Goker M."/>
            <person name="Bristow J."/>
            <person name="Markowitz V."/>
            <person name="Eisen J.A."/>
            <person name="Hugenholtz P."/>
            <person name="Kyrpides N.C."/>
            <person name="Klenk H.P."/>
        </authorList>
    </citation>
    <scope>NUCLEOTIDE SEQUENCE [LARGE SCALE GENOMIC DNA]</scope>
    <source>
        <strain evidence="4">DSM 14365 / CIP 107738 / JCM 11303 / AJ 13395 / SMP-2</strain>
    </source>
</reference>
<proteinExistence type="predicted"/>
<dbReference type="OrthoDB" id="9801841at2"/>
<dbReference type="AlphaFoldDB" id="D0LW39"/>
<dbReference type="SMART" id="SM00332">
    <property type="entry name" value="PP2Cc"/>
    <property type="match status" value="1"/>
</dbReference>
<keyword evidence="3" id="KW-0378">Hydrolase</keyword>
<keyword evidence="1" id="KW-1133">Transmembrane helix</keyword>
<dbReference type="Pfam" id="PF13672">
    <property type="entry name" value="PP2C_2"/>
    <property type="match status" value="1"/>
</dbReference>
<dbReference type="PROSITE" id="PS51746">
    <property type="entry name" value="PPM_2"/>
    <property type="match status" value="1"/>
</dbReference>
<evidence type="ECO:0000259" key="2">
    <source>
        <dbReference type="PROSITE" id="PS51746"/>
    </source>
</evidence>
<dbReference type="EC" id="3.1.3.16" evidence="3"/>
<dbReference type="RefSeq" id="WP_012828570.1">
    <property type="nucleotide sequence ID" value="NC_013440.1"/>
</dbReference>
<dbReference type="HOGENOM" id="CLU_034545_0_3_7"/>
<dbReference type="Gene3D" id="3.60.40.10">
    <property type="entry name" value="PPM-type phosphatase domain"/>
    <property type="match status" value="1"/>
</dbReference>
<dbReference type="EMBL" id="CP001804">
    <property type="protein sequence ID" value="ACY15971.1"/>
    <property type="molecule type" value="Genomic_DNA"/>
</dbReference>
<dbReference type="InterPro" id="IPR036457">
    <property type="entry name" value="PPM-type-like_dom_sf"/>
</dbReference>
<dbReference type="InterPro" id="IPR001932">
    <property type="entry name" value="PPM-type_phosphatase-like_dom"/>
</dbReference>
<dbReference type="PANTHER" id="PTHR47992">
    <property type="entry name" value="PROTEIN PHOSPHATASE"/>
    <property type="match status" value="1"/>
</dbReference>
<protein>
    <submittedName>
        <fullName evidence="3">Protein serine/threonine phosphatase</fullName>
        <ecNumber evidence="3">3.1.3.16</ecNumber>
    </submittedName>
</protein>
<dbReference type="KEGG" id="hoh:Hoch_3469"/>
<dbReference type="Proteomes" id="UP000001880">
    <property type="component" value="Chromosome"/>
</dbReference>
<name>D0LW39_HALO1</name>
<dbReference type="SMART" id="SM00331">
    <property type="entry name" value="PP2C_SIG"/>
    <property type="match status" value="1"/>
</dbReference>
<evidence type="ECO:0000313" key="4">
    <source>
        <dbReference type="Proteomes" id="UP000001880"/>
    </source>
</evidence>
<gene>
    <name evidence="3" type="ordered locus">Hoch_3469</name>
</gene>
<keyword evidence="1" id="KW-0472">Membrane</keyword>
<dbReference type="InterPro" id="IPR015655">
    <property type="entry name" value="PP2C"/>
</dbReference>
<feature type="transmembrane region" description="Helical" evidence="1">
    <location>
        <begin position="400"/>
        <end position="420"/>
    </location>
</feature>
<sequence length="421" mass="44461">MRARKSTQQRARTGQDDAASDAVMVETCAHSFVGCVRETNQDCFVIGDLGSRERLLVGGTVGDYGPANYRRAGAAPTDIGEVPAAVQRRANARGLLWMVCDGMGGAAGGEVASELAAEVLWEEMSDAQTTSERGVYGRLLRRAVRVANLRIWEHGRKTSALRGMGTTVSAAGLLGNALILAQVGDSRAYLCRGSHLVQLTRDQSVAAALVHNGAVSAEQARDIPHAHAVLQAVGIAKDVEVALSIARLRRGDRLLMCSDGLFGALSDAEIGSVLASYDDLSEAVAELVVCACEAGGPDNVTVVLARFDGGLLPEPDSDEEVPRFTEFDPMEEGDRALVTTSKIGRRLAAQVGIGEDAEPPVVPATGRMRVPPTPPELQNLVDRYRAASTSFDQGARLGPLPWVAAALLGLCALLLALWQAC</sequence>
<accession>D0LW39</accession>
<dbReference type="GO" id="GO:0004722">
    <property type="term" value="F:protein serine/threonine phosphatase activity"/>
    <property type="evidence" value="ECO:0007669"/>
    <property type="project" value="UniProtKB-EC"/>
</dbReference>
<dbReference type="SUPFAM" id="SSF81606">
    <property type="entry name" value="PP2C-like"/>
    <property type="match status" value="1"/>
</dbReference>
<evidence type="ECO:0000313" key="3">
    <source>
        <dbReference type="EMBL" id="ACY15971.1"/>
    </source>
</evidence>
<keyword evidence="4" id="KW-1185">Reference proteome</keyword>
<evidence type="ECO:0000256" key="1">
    <source>
        <dbReference type="SAM" id="Phobius"/>
    </source>
</evidence>
<dbReference type="eggNOG" id="COG0631">
    <property type="taxonomic scope" value="Bacteria"/>
</dbReference>
<keyword evidence="1" id="KW-0812">Transmembrane</keyword>
<organism evidence="3 4">
    <name type="scientific">Haliangium ochraceum (strain DSM 14365 / JCM 11303 / SMP-2)</name>
    <dbReference type="NCBI Taxonomy" id="502025"/>
    <lineage>
        <taxon>Bacteria</taxon>
        <taxon>Pseudomonadati</taxon>
        <taxon>Myxococcota</taxon>
        <taxon>Polyangia</taxon>
        <taxon>Haliangiales</taxon>
        <taxon>Kofleriaceae</taxon>
        <taxon>Haliangium</taxon>
    </lineage>
</organism>
<dbReference type="STRING" id="502025.Hoch_3469"/>
<feature type="domain" description="PPM-type phosphatase" evidence="2">
    <location>
        <begin position="76"/>
        <end position="307"/>
    </location>
</feature>